<evidence type="ECO:0000259" key="12">
    <source>
        <dbReference type="Pfam" id="PF00408"/>
    </source>
</evidence>
<dbReference type="NCBIfam" id="TIGR01455">
    <property type="entry name" value="glmM"/>
    <property type="match status" value="1"/>
</dbReference>
<evidence type="ECO:0000256" key="6">
    <source>
        <dbReference type="ARBA" id="ARBA00050364"/>
    </source>
</evidence>
<evidence type="ECO:0000313" key="17">
    <source>
        <dbReference type="Proteomes" id="UP000199376"/>
    </source>
</evidence>
<evidence type="ECO:0000256" key="1">
    <source>
        <dbReference type="ARBA" id="ARBA00010231"/>
    </source>
</evidence>
<evidence type="ECO:0000256" key="7">
    <source>
        <dbReference type="ARBA" id="ARBA00066330"/>
    </source>
</evidence>
<keyword evidence="5 9" id="KW-0413">Isomerase</keyword>
<dbReference type="InterPro" id="IPR005841">
    <property type="entry name" value="Alpha-D-phosphohexomutase_SF"/>
</dbReference>
<evidence type="ECO:0000256" key="11">
    <source>
        <dbReference type="RuleBase" id="RU004327"/>
    </source>
</evidence>
<feature type="modified residue" description="Phosphoserine" evidence="9">
    <location>
        <position position="108"/>
    </location>
</feature>
<dbReference type="InterPro" id="IPR016066">
    <property type="entry name" value="A-D-PHexomutase_CS"/>
</dbReference>
<organism evidence="16 17">
    <name type="scientific">Fructobacillus durionis</name>
    <dbReference type="NCBI Taxonomy" id="283737"/>
    <lineage>
        <taxon>Bacteria</taxon>
        <taxon>Bacillati</taxon>
        <taxon>Bacillota</taxon>
        <taxon>Bacilli</taxon>
        <taxon>Lactobacillales</taxon>
        <taxon>Lactobacillaceae</taxon>
        <taxon>Fructobacillus</taxon>
    </lineage>
</organism>
<evidence type="ECO:0000256" key="8">
    <source>
        <dbReference type="ARBA" id="ARBA00068193"/>
    </source>
</evidence>
<keyword evidence="4 9" id="KW-0460">Magnesium</keyword>
<evidence type="ECO:0000256" key="9">
    <source>
        <dbReference type="HAMAP-Rule" id="MF_01554"/>
    </source>
</evidence>
<dbReference type="GO" id="GO:0006048">
    <property type="term" value="P:UDP-N-acetylglucosamine biosynthetic process"/>
    <property type="evidence" value="ECO:0007669"/>
    <property type="project" value="TreeGrafter"/>
</dbReference>
<evidence type="ECO:0000256" key="4">
    <source>
        <dbReference type="ARBA" id="ARBA00022842"/>
    </source>
</evidence>
<dbReference type="InterPro" id="IPR005846">
    <property type="entry name" value="A-D-PHexomutase_a/b/a-III"/>
</dbReference>
<evidence type="ECO:0000259" key="14">
    <source>
        <dbReference type="Pfam" id="PF02879"/>
    </source>
</evidence>
<dbReference type="SUPFAM" id="SSF55957">
    <property type="entry name" value="Phosphoglucomutase, C-terminal domain"/>
    <property type="match status" value="1"/>
</dbReference>
<dbReference type="NCBIfam" id="NF008139">
    <property type="entry name" value="PRK10887.1"/>
    <property type="match status" value="1"/>
</dbReference>
<feature type="domain" description="Alpha-D-phosphohexomutase C-terminal" evidence="12">
    <location>
        <begin position="382"/>
        <end position="448"/>
    </location>
</feature>
<dbReference type="GO" id="GO:0009252">
    <property type="term" value="P:peptidoglycan biosynthetic process"/>
    <property type="evidence" value="ECO:0007669"/>
    <property type="project" value="TreeGrafter"/>
</dbReference>
<name>A0A1I1EAU3_9LACO</name>
<dbReference type="AlphaFoldDB" id="A0A1I1EAU3"/>
<dbReference type="OrthoDB" id="9806956at2"/>
<dbReference type="InterPro" id="IPR005843">
    <property type="entry name" value="A-D-PHexomutase_C"/>
</dbReference>
<dbReference type="PRINTS" id="PR00509">
    <property type="entry name" value="PGMPMM"/>
</dbReference>
<dbReference type="FunFam" id="3.30.310.50:FF:000001">
    <property type="entry name" value="Phosphoglucosamine mutase"/>
    <property type="match status" value="1"/>
</dbReference>
<proteinExistence type="inferred from homology"/>
<feature type="domain" description="Alpha-D-phosphohexomutase alpha/beta/alpha" evidence="13">
    <location>
        <begin position="7"/>
        <end position="142"/>
    </location>
</feature>
<evidence type="ECO:0000259" key="13">
    <source>
        <dbReference type="Pfam" id="PF02878"/>
    </source>
</evidence>
<dbReference type="GO" id="GO:0005975">
    <property type="term" value="P:carbohydrate metabolic process"/>
    <property type="evidence" value="ECO:0007669"/>
    <property type="project" value="InterPro"/>
</dbReference>
<dbReference type="GO" id="GO:0008966">
    <property type="term" value="F:phosphoglucosamine mutase activity"/>
    <property type="evidence" value="ECO:0007669"/>
    <property type="project" value="UniProtKB-UniRule"/>
</dbReference>
<dbReference type="GO" id="GO:0005829">
    <property type="term" value="C:cytosol"/>
    <property type="evidence" value="ECO:0007669"/>
    <property type="project" value="TreeGrafter"/>
</dbReference>
<dbReference type="InterPro" id="IPR005844">
    <property type="entry name" value="A-D-PHexomutase_a/b/a-I"/>
</dbReference>
<dbReference type="PANTHER" id="PTHR42946:SF1">
    <property type="entry name" value="PHOSPHOGLUCOMUTASE (ALPHA-D-GLUCOSE-1,6-BISPHOSPHATE-DEPENDENT)"/>
    <property type="match status" value="1"/>
</dbReference>
<sequence length="456" mass="48693">MTEPQLKYFGTDGVRGVANQELTPELALSLGRAGGAILTRHNDNPDKKPVVVVGQDTRISSEMLQEALISGLLSVGVDVLNLGVITTPAVAYLVEALEADAGIQITASHNPAKDNGIKFFGQDGFKLSDELEGEIEAILDGEDGDQLPRPSAEGLGVVSHYQEGAQKYLAFLQKTVPADLAGFRIALDGANGATSDLLPRLFADLGLDFETMGTEPDGLNINDHVGSTHPEALVQMVQNGEFDAGLAFDGDGDRLIAVDAEGNIVDGDKIMYITAKALNDQGRLKHQTVVSTVMSNIGFYKALEAAGISSVKTQVGDRYVMEKMVEDDDNLGGEQSGHIIFRDWAKTGDGLLTALQLLQVMKDSGQTLQELADPVTIYPQKLVNVKVANKKAVMDNPVLKEKIAAVEKQMAGDGRVLVRPSGTEALIRVMAEAKTPELVDGYVAQLVETVKEITAE</sequence>
<evidence type="ECO:0000259" key="15">
    <source>
        <dbReference type="Pfam" id="PF02880"/>
    </source>
</evidence>
<evidence type="ECO:0000256" key="5">
    <source>
        <dbReference type="ARBA" id="ARBA00023235"/>
    </source>
</evidence>
<feature type="binding site" evidence="9">
    <location>
        <position position="249"/>
    </location>
    <ligand>
        <name>Mg(2+)</name>
        <dbReference type="ChEBI" id="CHEBI:18420"/>
    </ligand>
</feature>
<dbReference type="Pfam" id="PF02879">
    <property type="entry name" value="PGM_PMM_II"/>
    <property type="match status" value="1"/>
</dbReference>
<comment type="PTM">
    <text evidence="9">Activated by phosphorylation.</text>
</comment>
<dbReference type="InterPro" id="IPR005845">
    <property type="entry name" value="A-D-PHexomutase_a/b/a-II"/>
</dbReference>
<dbReference type="Proteomes" id="UP000199376">
    <property type="component" value="Unassembled WGS sequence"/>
</dbReference>
<dbReference type="EC" id="5.4.2.10" evidence="7 9"/>
<dbReference type="EMBL" id="FOLI01000001">
    <property type="protein sequence ID" value="SFB82043.1"/>
    <property type="molecule type" value="Genomic_DNA"/>
</dbReference>
<comment type="catalytic activity">
    <reaction evidence="6 9 11">
        <text>alpha-D-glucosamine 1-phosphate = D-glucosamine 6-phosphate</text>
        <dbReference type="Rhea" id="RHEA:23424"/>
        <dbReference type="ChEBI" id="CHEBI:58516"/>
        <dbReference type="ChEBI" id="CHEBI:58725"/>
        <dbReference type="EC" id="5.4.2.10"/>
    </reaction>
</comment>
<feature type="active site" description="Phosphoserine intermediate" evidence="9">
    <location>
        <position position="108"/>
    </location>
</feature>
<evidence type="ECO:0000256" key="10">
    <source>
        <dbReference type="RuleBase" id="RU004326"/>
    </source>
</evidence>
<dbReference type="CDD" id="cd05802">
    <property type="entry name" value="GlmM"/>
    <property type="match status" value="1"/>
</dbReference>
<dbReference type="GO" id="GO:0004615">
    <property type="term" value="F:phosphomannomutase activity"/>
    <property type="evidence" value="ECO:0007669"/>
    <property type="project" value="TreeGrafter"/>
</dbReference>
<dbReference type="Gene3D" id="3.30.310.50">
    <property type="entry name" value="Alpha-D-phosphohexomutase, C-terminal domain"/>
    <property type="match status" value="1"/>
</dbReference>
<evidence type="ECO:0000256" key="2">
    <source>
        <dbReference type="ARBA" id="ARBA00022553"/>
    </source>
</evidence>
<dbReference type="FunFam" id="3.40.120.10:FF:000001">
    <property type="entry name" value="Phosphoglucosamine mutase"/>
    <property type="match status" value="1"/>
</dbReference>
<comment type="function">
    <text evidence="9 11">Catalyzes the conversion of glucosamine-6-phosphate to glucosamine-1-phosphate.</text>
</comment>
<reference evidence="17" key="1">
    <citation type="submission" date="2016-10" db="EMBL/GenBank/DDBJ databases">
        <authorList>
            <person name="Varghese N."/>
            <person name="Submissions S."/>
        </authorList>
    </citation>
    <scope>NUCLEOTIDE SEQUENCE [LARGE SCALE GENOMIC DNA]</scope>
    <source>
        <strain evidence="17">DSM 19113</strain>
    </source>
</reference>
<protein>
    <recommendedName>
        <fullName evidence="8 9">Phosphoglucosamine mutase</fullName>
        <ecNumber evidence="7 9">5.4.2.10</ecNumber>
    </recommendedName>
</protein>
<dbReference type="InterPro" id="IPR050060">
    <property type="entry name" value="Phosphoglucosamine_mutase"/>
</dbReference>
<feature type="domain" description="Alpha-D-phosphohexomutase alpha/beta/alpha" evidence="14">
    <location>
        <begin position="167"/>
        <end position="262"/>
    </location>
</feature>
<feature type="binding site" description="via phosphate group" evidence="9">
    <location>
        <position position="108"/>
    </location>
    <ligand>
        <name>Mg(2+)</name>
        <dbReference type="ChEBI" id="CHEBI:18420"/>
    </ligand>
</feature>
<dbReference type="RefSeq" id="WP_091501331.1">
    <property type="nucleotide sequence ID" value="NZ_FOLI01000001.1"/>
</dbReference>
<dbReference type="PANTHER" id="PTHR42946">
    <property type="entry name" value="PHOSPHOHEXOSE MUTASE"/>
    <property type="match status" value="1"/>
</dbReference>
<accession>A0A1I1EAU3</accession>
<dbReference type="FunFam" id="3.40.120.10:FF:000002">
    <property type="entry name" value="Phosphoglucosamine mutase"/>
    <property type="match status" value="1"/>
</dbReference>
<dbReference type="InterPro" id="IPR006352">
    <property type="entry name" value="GlmM_bact"/>
</dbReference>
<dbReference type="HAMAP" id="MF_01554_B">
    <property type="entry name" value="GlmM_B"/>
    <property type="match status" value="1"/>
</dbReference>
<dbReference type="SUPFAM" id="SSF53738">
    <property type="entry name" value="Phosphoglucomutase, first 3 domains"/>
    <property type="match status" value="3"/>
</dbReference>
<dbReference type="Pfam" id="PF00408">
    <property type="entry name" value="PGM_PMM_IV"/>
    <property type="match status" value="1"/>
</dbReference>
<dbReference type="STRING" id="283737.SAMN05660453_0292"/>
<comment type="similarity">
    <text evidence="1 9 10">Belongs to the phosphohexose mutase family.</text>
</comment>
<dbReference type="InterPro" id="IPR016055">
    <property type="entry name" value="A-D-PHexomutase_a/b/a-I/II/III"/>
</dbReference>
<dbReference type="PROSITE" id="PS00710">
    <property type="entry name" value="PGM_PMM"/>
    <property type="match status" value="1"/>
</dbReference>
<evidence type="ECO:0000313" key="16">
    <source>
        <dbReference type="EMBL" id="SFB82043.1"/>
    </source>
</evidence>
<keyword evidence="2 9" id="KW-0597">Phosphoprotein</keyword>
<feature type="binding site" evidence="9">
    <location>
        <position position="251"/>
    </location>
    <ligand>
        <name>Mg(2+)</name>
        <dbReference type="ChEBI" id="CHEBI:18420"/>
    </ligand>
</feature>
<dbReference type="Gene3D" id="3.40.120.10">
    <property type="entry name" value="Alpha-D-Glucose-1,6-Bisphosphate, subunit A, domain 3"/>
    <property type="match status" value="3"/>
</dbReference>
<keyword evidence="3 9" id="KW-0479">Metal-binding</keyword>
<dbReference type="GO" id="GO:0000287">
    <property type="term" value="F:magnesium ion binding"/>
    <property type="evidence" value="ECO:0007669"/>
    <property type="project" value="UniProtKB-UniRule"/>
</dbReference>
<evidence type="ECO:0000256" key="3">
    <source>
        <dbReference type="ARBA" id="ARBA00022723"/>
    </source>
</evidence>
<dbReference type="Pfam" id="PF02880">
    <property type="entry name" value="PGM_PMM_III"/>
    <property type="match status" value="1"/>
</dbReference>
<gene>
    <name evidence="9" type="primary">glmM</name>
    <name evidence="16" type="ORF">SAMN05660453_0292</name>
</gene>
<keyword evidence="17" id="KW-1185">Reference proteome</keyword>
<feature type="binding site" evidence="9">
    <location>
        <position position="253"/>
    </location>
    <ligand>
        <name>Mg(2+)</name>
        <dbReference type="ChEBI" id="CHEBI:18420"/>
    </ligand>
</feature>
<dbReference type="InterPro" id="IPR036900">
    <property type="entry name" value="A-D-PHexomutase_C_sf"/>
</dbReference>
<dbReference type="Pfam" id="PF02878">
    <property type="entry name" value="PGM_PMM_I"/>
    <property type="match status" value="1"/>
</dbReference>
<feature type="domain" description="Alpha-D-phosphohexomutase alpha/beta/alpha" evidence="15">
    <location>
        <begin position="266"/>
        <end position="373"/>
    </location>
</feature>
<comment type="cofactor">
    <cofactor evidence="9">
        <name>Mg(2+)</name>
        <dbReference type="ChEBI" id="CHEBI:18420"/>
    </cofactor>
    <text evidence="9">Binds 1 Mg(2+) ion per subunit.</text>
</comment>